<protein>
    <recommendedName>
        <fullName evidence="3">DUF3168 domain-containing protein</fullName>
    </recommendedName>
</protein>
<evidence type="ECO:0008006" key="3">
    <source>
        <dbReference type="Google" id="ProtNLM"/>
    </source>
</evidence>
<keyword evidence="2" id="KW-1185">Reference proteome</keyword>
<reference evidence="1 2" key="1">
    <citation type="submission" date="2018-07" db="EMBL/GenBank/DDBJ databases">
        <title>Genome sequence of Nitratireductor thuwali#1536.</title>
        <authorList>
            <person name="Michoud G."/>
            <person name="Merlino G."/>
            <person name="Sefrji F.O."/>
            <person name="Daffonchio D."/>
        </authorList>
    </citation>
    <scope>NUCLEOTIDE SEQUENCE [LARGE SCALE GENOMIC DNA]</scope>
    <source>
        <strain evidence="2">Nit1536</strain>
    </source>
</reference>
<sequence>MEEALVSLLVSVAGGRRYWGRKPQKNPDGSEVERPYAVLKRITGLHDYHLQGASGYVQSRVQIDCYGETYTSSKHTARAVIAILSGFRGTVAGTFIQGIFIDSERDLPAADAGEVTHLFRTSIDVFIHHSE</sequence>
<evidence type="ECO:0000313" key="2">
    <source>
        <dbReference type="Proteomes" id="UP001342418"/>
    </source>
</evidence>
<gene>
    <name evidence="1" type="ORF">NTH_04010</name>
</gene>
<dbReference type="InterPro" id="IPR021508">
    <property type="entry name" value="Gp17-like"/>
</dbReference>
<name>A0ABY5MNV8_9HYPH</name>
<organism evidence="1 2">
    <name type="scientific">Nitratireductor thuwali</name>
    <dbReference type="NCBI Taxonomy" id="2267699"/>
    <lineage>
        <taxon>Bacteria</taxon>
        <taxon>Pseudomonadati</taxon>
        <taxon>Pseudomonadota</taxon>
        <taxon>Alphaproteobacteria</taxon>
        <taxon>Hyphomicrobiales</taxon>
        <taxon>Phyllobacteriaceae</taxon>
        <taxon>Nitratireductor</taxon>
    </lineage>
</organism>
<proteinExistence type="predicted"/>
<dbReference type="RefSeq" id="WP_338531654.1">
    <property type="nucleotide sequence ID" value="NZ_CP030941.1"/>
</dbReference>
<dbReference type="Proteomes" id="UP001342418">
    <property type="component" value="Chromosome"/>
</dbReference>
<dbReference type="EMBL" id="CP030941">
    <property type="protein sequence ID" value="UUP19507.1"/>
    <property type="molecule type" value="Genomic_DNA"/>
</dbReference>
<dbReference type="Pfam" id="PF11367">
    <property type="entry name" value="Tail_completion_gp17"/>
    <property type="match status" value="1"/>
</dbReference>
<accession>A0ABY5MNV8</accession>
<evidence type="ECO:0000313" key="1">
    <source>
        <dbReference type="EMBL" id="UUP19507.1"/>
    </source>
</evidence>